<protein>
    <recommendedName>
        <fullName evidence="1">Chromo domain-containing protein</fullName>
    </recommendedName>
</protein>
<dbReference type="Gene3D" id="2.40.50.40">
    <property type="match status" value="1"/>
</dbReference>
<dbReference type="Pfam" id="PF00385">
    <property type="entry name" value="Chromo"/>
    <property type="match status" value="1"/>
</dbReference>
<evidence type="ECO:0000259" key="1">
    <source>
        <dbReference type="Pfam" id="PF00385"/>
    </source>
</evidence>
<dbReference type="EnsemblPlants" id="AET7Gv20913600.3">
    <property type="protein sequence ID" value="AET7Gv20913600.3"/>
    <property type="gene ID" value="AET7Gv20913600"/>
</dbReference>
<reference evidence="3" key="1">
    <citation type="journal article" date="2014" name="Science">
        <title>Ancient hybridizations among the ancestral genomes of bread wheat.</title>
        <authorList>
            <consortium name="International Wheat Genome Sequencing Consortium,"/>
            <person name="Marcussen T."/>
            <person name="Sandve S.R."/>
            <person name="Heier L."/>
            <person name="Spannagl M."/>
            <person name="Pfeifer M."/>
            <person name="Jakobsen K.S."/>
            <person name="Wulff B.B."/>
            <person name="Steuernagel B."/>
            <person name="Mayer K.F."/>
            <person name="Olsen O.A."/>
        </authorList>
    </citation>
    <scope>NUCLEOTIDE SEQUENCE [LARGE SCALE GENOMIC DNA]</scope>
    <source>
        <strain evidence="3">cv. AL8/78</strain>
    </source>
</reference>
<reference evidence="2" key="5">
    <citation type="journal article" date="2021" name="G3 (Bethesda)">
        <title>Aegilops tauschii genome assembly Aet v5.0 features greater sequence contiguity and improved annotation.</title>
        <authorList>
            <person name="Wang L."/>
            <person name="Zhu T."/>
            <person name="Rodriguez J.C."/>
            <person name="Deal K.R."/>
            <person name="Dubcovsky J."/>
            <person name="McGuire P.E."/>
            <person name="Lux T."/>
            <person name="Spannagl M."/>
            <person name="Mayer K.F.X."/>
            <person name="Baldrich P."/>
            <person name="Meyers B.C."/>
            <person name="Huo N."/>
            <person name="Gu Y.Q."/>
            <person name="Zhou H."/>
            <person name="Devos K.M."/>
            <person name="Bennetzen J.L."/>
            <person name="Unver T."/>
            <person name="Budak H."/>
            <person name="Gulick P.J."/>
            <person name="Galiba G."/>
            <person name="Kalapos B."/>
            <person name="Nelson D.R."/>
            <person name="Li P."/>
            <person name="You F.M."/>
            <person name="Luo M.C."/>
            <person name="Dvorak J."/>
        </authorList>
    </citation>
    <scope>NUCLEOTIDE SEQUENCE [LARGE SCALE GENOMIC DNA]</scope>
    <source>
        <strain evidence="2">cv. AL8/78</strain>
    </source>
</reference>
<dbReference type="InterPro" id="IPR023780">
    <property type="entry name" value="Chromo_domain"/>
</dbReference>
<dbReference type="AlphaFoldDB" id="A0A453SEU2"/>
<feature type="domain" description="Chromo" evidence="1">
    <location>
        <begin position="27"/>
        <end position="69"/>
    </location>
</feature>
<keyword evidence="3" id="KW-1185">Reference proteome</keyword>
<name>A0A453SEU2_AEGTS</name>
<dbReference type="InterPro" id="IPR016197">
    <property type="entry name" value="Chromo-like_dom_sf"/>
</dbReference>
<proteinExistence type="predicted"/>
<dbReference type="SUPFAM" id="SSF54160">
    <property type="entry name" value="Chromo domain-like"/>
    <property type="match status" value="1"/>
</dbReference>
<accession>A0A453SEU2</accession>
<dbReference type="Proteomes" id="UP000015105">
    <property type="component" value="Chromosome 7D"/>
</dbReference>
<evidence type="ECO:0000313" key="2">
    <source>
        <dbReference type="EnsemblPlants" id="AET7Gv20913600.3"/>
    </source>
</evidence>
<reference evidence="2" key="4">
    <citation type="submission" date="2019-03" db="UniProtKB">
        <authorList>
            <consortium name="EnsemblPlants"/>
        </authorList>
    </citation>
    <scope>IDENTIFICATION</scope>
</reference>
<dbReference type="Gramene" id="AET7Gv20913600.3">
    <property type="protein sequence ID" value="AET7Gv20913600.3"/>
    <property type="gene ID" value="AET7Gv20913600"/>
</dbReference>
<reference evidence="3" key="2">
    <citation type="journal article" date="2017" name="Nat. Plants">
        <title>The Aegilops tauschii genome reveals multiple impacts of transposons.</title>
        <authorList>
            <person name="Zhao G."/>
            <person name="Zou C."/>
            <person name="Li K."/>
            <person name="Wang K."/>
            <person name="Li T."/>
            <person name="Gao L."/>
            <person name="Zhang X."/>
            <person name="Wang H."/>
            <person name="Yang Z."/>
            <person name="Liu X."/>
            <person name="Jiang W."/>
            <person name="Mao L."/>
            <person name="Kong X."/>
            <person name="Jiao Y."/>
            <person name="Jia J."/>
        </authorList>
    </citation>
    <scope>NUCLEOTIDE SEQUENCE [LARGE SCALE GENOMIC DNA]</scope>
    <source>
        <strain evidence="3">cv. AL8/78</strain>
    </source>
</reference>
<evidence type="ECO:0000313" key="3">
    <source>
        <dbReference type="Proteomes" id="UP000015105"/>
    </source>
</evidence>
<sequence length="95" mass="10519">HVGHQAVPLPHVPLVTPEGYIKTIPVAVLDRRIIQRNKTPVGQCLVQWESLAPDDATWEDAAFLNKTFPGHKLFRLEDKAIVMAAALSGPEPRAY</sequence>
<reference evidence="2" key="3">
    <citation type="journal article" date="2017" name="Nature">
        <title>Genome sequence of the progenitor of the wheat D genome Aegilops tauschii.</title>
        <authorList>
            <person name="Luo M.C."/>
            <person name="Gu Y.Q."/>
            <person name="Puiu D."/>
            <person name="Wang H."/>
            <person name="Twardziok S.O."/>
            <person name="Deal K.R."/>
            <person name="Huo N."/>
            <person name="Zhu T."/>
            <person name="Wang L."/>
            <person name="Wang Y."/>
            <person name="McGuire P.E."/>
            <person name="Liu S."/>
            <person name="Long H."/>
            <person name="Ramasamy R.K."/>
            <person name="Rodriguez J.C."/>
            <person name="Van S.L."/>
            <person name="Yuan L."/>
            <person name="Wang Z."/>
            <person name="Xia Z."/>
            <person name="Xiao L."/>
            <person name="Anderson O.D."/>
            <person name="Ouyang S."/>
            <person name="Liang Y."/>
            <person name="Zimin A.V."/>
            <person name="Pertea G."/>
            <person name="Qi P."/>
            <person name="Bennetzen J.L."/>
            <person name="Dai X."/>
            <person name="Dawson M.W."/>
            <person name="Muller H.G."/>
            <person name="Kugler K."/>
            <person name="Rivarola-Duarte L."/>
            <person name="Spannagl M."/>
            <person name="Mayer K.F.X."/>
            <person name="Lu F.H."/>
            <person name="Bevan M.W."/>
            <person name="Leroy P."/>
            <person name="Li P."/>
            <person name="You F.M."/>
            <person name="Sun Q."/>
            <person name="Liu Z."/>
            <person name="Lyons E."/>
            <person name="Wicker T."/>
            <person name="Salzberg S.L."/>
            <person name="Devos K.M."/>
            <person name="Dvorak J."/>
        </authorList>
    </citation>
    <scope>NUCLEOTIDE SEQUENCE [LARGE SCALE GENOMIC DNA]</scope>
    <source>
        <strain evidence="2">cv. AL8/78</strain>
    </source>
</reference>
<organism evidence="2 3">
    <name type="scientific">Aegilops tauschii subsp. strangulata</name>
    <name type="common">Goatgrass</name>
    <dbReference type="NCBI Taxonomy" id="200361"/>
    <lineage>
        <taxon>Eukaryota</taxon>
        <taxon>Viridiplantae</taxon>
        <taxon>Streptophyta</taxon>
        <taxon>Embryophyta</taxon>
        <taxon>Tracheophyta</taxon>
        <taxon>Spermatophyta</taxon>
        <taxon>Magnoliopsida</taxon>
        <taxon>Liliopsida</taxon>
        <taxon>Poales</taxon>
        <taxon>Poaceae</taxon>
        <taxon>BOP clade</taxon>
        <taxon>Pooideae</taxon>
        <taxon>Triticodae</taxon>
        <taxon>Triticeae</taxon>
        <taxon>Triticinae</taxon>
        <taxon>Aegilops</taxon>
    </lineage>
</organism>